<dbReference type="Proteomes" id="UP001153332">
    <property type="component" value="Unassembled WGS sequence"/>
</dbReference>
<reference evidence="1" key="1">
    <citation type="submission" date="2022-12" db="EMBL/GenBank/DDBJ databases">
        <title>Genome Sequence of Lasiodiplodia mahajangana.</title>
        <authorList>
            <person name="Buettner E."/>
        </authorList>
    </citation>
    <scope>NUCLEOTIDE SEQUENCE</scope>
    <source>
        <strain evidence="1">VT137</strain>
    </source>
</reference>
<keyword evidence="2" id="KW-1185">Reference proteome</keyword>
<dbReference type="EMBL" id="JAPUUL010001601">
    <property type="protein sequence ID" value="KAJ8127001.1"/>
    <property type="molecule type" value="Genomic_DNA"/>
</dbReference>
<evidence type="ECO:0000313" key="1">
    <source>
        <dbReference type="EMBL" id="KAJ8127001.1"/>
    </source>
</evidence>
<evidence type="ECO:0000313" key="2">
    <source>
        <dbReference type="Proteomes" id="UP001153332"/>
    </source>
</evidence>
<gene>
    <name evidence="1" type="ORF">O1611_g6637</name>
</gene>
<organism evidence="1 2">
    <name type="scientific">Lasiodiplodia mahajangana</name>
    <dbReference type="NCBI Taxonomy" id="1108764"/>
    <lineage>
        <taxon>Eukaryota</taxon>
        <taxon>Fungi</taxon>
        <taxon>Dikarya</taxon>
        <taxon>Ascomycota</taxon>
        <taxon>Pezizomycotina</taxon>
        <taxon>Dothideomycetes</taxon>
        <taxon>Dothideomycetes incertae sedis</taxon>
        <taxon>Botryosphaeriales</taxon>
        <taxon>Botryosphaeriaceae</taxon>
        <taxon>Lasiodiplodia</taxon>
    </lineage>
</organism>
<name>A0ACC2JHR0_9PEZI</name>
<accession>A0ACC2JHR0</accession>
<sequence length="713" mass="76901">MTQVGAAFPDYLDYWPHFSITTVTKGTSNLVALGGCNMSDPTFSASTAPEPGHFTLQVLSPSINVPQPLCLDLPVSTTVRQLKERLRSCINTKPPDDAQRLIHRGRLLARDSETMQELFGEESLRSSERQTLHLVLRDLSEVQTPTPPPASAQQASSRSQTPGHQQPHQHHGQPYVRMSPHPNIAFGFPTQGALNGTQLPPGMTPQQLLQNQFQTMARLGLTNQNQNPGFNAMGHHGMQNRGGPGSTTPGRAGSPFQPETTRTVVREGIGPDGQRWRFTVNESIVTSTQRPGRTSSPFSSAEVPPSSILQPRSVPGAGSIGAYDVQNSFPASDAGSATRAMADAMRRNASSSSLRNLASFQGQQPIPPGVTTPLIPSRTASAAGTPDPLRANGRSANASSGIHINQAPSAVPEVYILSSPSGPRAILLSGSSGTYFSPQLRSYPPMGLPLPSMSFGITSGSAPHTRHGALRHTAPQPSMASGNAPNPHINNSPLAQPRQLQPQHDLQVPGPIRPQMGHGIDNPQIQAIGIAQIWPHIWMIIRLALFIWWFTSPTSSWSRWITVVSIAITLFIVNTGALNPLAEQIWVPLRRHLENLIPLAADADGRQQQHPVAENAQGGDVNGVNPARPTDPDPANTAARLVQQRRQNNANWLLNQARRLERAGILFIASLAPGLAERHIAQVEAEARAERQRQEEAEAAAGRRCPSSIRTCR</sequence>
<comment type="caution">
    <text evidence="1">The sequence shown here is derived from an EMBL/GenBank/DDBJ whole genome shotgun (WGS) entry which is preliminary data.</text>
</comment>
<proteinExistence type="predicted"/>
<protein>
    <submittedName>
        <fullName evidence="1">Uncharacterized protein</fullName>
    </submittedName>
</protein>